<dbReference type="EMBL" id="MWDQ01000112">
    <property type="protein sequence ID" value="OQB72798.1"/>
    <property type="molecule type" value="Genomic_DNA"/>
</dbReference>
<comment type="caution">
    <text evidence="2">The sequence shown here is derived from an EMBL/GenBank/DDBJ whole genome shotgun (WGS) entry which is preliminary data.</text>
</comment>
<accession>A0A1V6C793</accession>
<evidence type="ECO:0008006" key="3">
    <source>
        <dbReference type="Google" id="ProtNLM"/>
    </source>
</evidence>
<sequence>MIEINLLRERQKRYYQKVFLIRVVMMYVIGFLCVLVIFGITYISNRITIMYTLDSIKSYKQKISSEQGFMQEVQKYRRDAEDLSKKLFDAQKEYSKRPLWTKKFAVIVSFVPKDMWLERMYIIEGSKEKNNQNIFVIEGNLASDGLNMEKSISDFMNNIRANLSSDFSFVSLKEVKRIKKAESDDNAISFRIECGLKEETK</sequence>
<dbReference type="PANTHER" id="PTHR40278:SF1">
    <property type="entry name" value="DNA UTILIZATION PROTEIN HOFN"/>
    <property type="match status" value="1"/>
</dbReference>
<proteinExistence type="predicted"/>
<dbReference type="Proteomes" id="UP000485562">
    <property type="component" value="Unassembled WGS sequence"/>
</dbReference>
<evidence type="ECO:0000313" key="2">
    <source>
        <dbReference type="EMBL" id="OQB72798.1"/>
    </source>
</evidence>
<organism evidence="2">
    <name type="scientific">candidate division TA06 bacterium ADurb.Bin131</name>
    <dbReference type="NCBI Taxonomy" id="1852827"/>
    <lineage>
        <taxon>Bacteria</taxon>
        <taxon>Bacteria division TA06</taxon>
    </lineage>
</organism>
<keyword evidence="1" id="KW-0472">Membrane</keyword>
<name>A0A1V6C793_UNCT6</name>
<keyword evidence="1" id="KW-1133">Transmembrane helix</keyword>
<dbReference type="InterPro" id="IPR052534">
    <property type="entry name" value="Extracell_DNA_Util/SecSys_Comp"/>
</dbReference>
<dbReference type="AlphaFoldDB" id="A0A1V6C793"/>
<gene>
    <name evidence="2" type="ORF">BWX89_01206</name>
</gene>
<dbReference type="PANTHER" id="PTHR40278">
    <property type="entry name" value="DNA UTILIZATION PROTEIN HOFN"/>
    <property type="match status" value="1"/>
</dbReference>
<keyword evidence="1" id="KW-0812">Transmembrane</keyword>
<protein>
    <recommendedName>
        <fullName evidence="3">Fimbrial assembly protein (PilN)</fullName>
    </recommendedName>
</protein>
<reference evidence="2" key="1">
    <citation type="submission" date="2017-02" db="EMBL/GenBank/DDBJ databases">
        <title>Delving into the versatile metabolic prowess of the omnipresent phylum Bacteroidetes.</title>
        <authorList>
            <person name="Nobu M.K."/>
            <person name="Mei R."/>
            <person name="Narihiro T."/>
            <person name="Kuroda K."/>
            <person name="Liu W.-T."/>
        </authorList>
    </citation>
    <scope>NUCLEOTIDE SEQUENCE</scope>
    <source>
        <strain evidence="2">ADurb.Bin131</strain>
    </source>
</reference>
<feature type="transmembrane region" description="Helical" evidence="1">
    <location>
        <begin position="20"/>
        <end position="43"/>
    </location>
</feature>
<evidence type="ECO:0000256" key="1">
    <source>
        <dbReference type="SAM" id="Phobius"/>
    </source>
</evidence>